<protein>
    <submittedName>
        <fullName evidence="9">Radical SAM protein</fullName>
    </submittedName>
</protein>
<keyword evidence="5" id="KW-0408">Iron</keyword>
<dbReference type="Pfam" id="PF04055">
    <property type="entry name" value="Radical_SAM"/>
    <property type="match status" value="1"/>
</dbReference>
<sequence length="319" mass="36559">MQQTLKPLEQSPWLEEEQRLIVGIEFTNACNFRCPICPQAYRYSKQPQPAGAVYDRQIGNITSPVFHRIVDECERVAKTVELNFFGEQTLHPKYHEFLTVMKSRQNYRVVTNTNMSLLDPSIMELWIDAKVDQIRLSIDAIDSDVFDIARPGRVRSLDGKSIKKNRLEAIHEKMKMWFSLPDHRPTRLVFVESQFNQGQSNRFIDYWTPYLGVSDELIVKPVLSYGGKISDPSITSGRCNVWDLKMCQVDWQGNVSPCNLDVNMDLHLGNIMNQSLFNIYYSADANTLKSKTGCGNDISPCKTCTDSNFWEGTIRVVGK</sequence>
<accession>A0A3D8M5V6</accession>
<dbReference type="GO" id="GO:0003824">
    <property type="term" value="F:catalytic activity"/>
    <property type="evidence" value="ECO:0007669"/>
    <property type="project" value="InterPro"/>
</dbReference>
<dbReference type="EMBL" id="QRHA01000007">
    <property type="protein sequence ID" value="RDV25059.1"/>
    <property type="molecule type" value="Genomic_DNA"/>
</dbReference>
<evidence type="ECO:0000259" key="7">
    <source>
        <dbReference type="Pfam" id="PF04055"/>
    </source>
</evidence>
<dbReference type="GO" id="GO:0046872">
    <property type="term" value="F:metal ion binding"/>
    <property type="evidence" value="ECO:0007669"/>
    <property type="project" value="UniProtKB-KW"/>
</dbReference>
<evidence type="ECO:0000313" key="10">
    <source>
        <dbReference type="Proteomes" id="UP000256561"/>
    </source>
</evidence>
<dbReference type="OrthoDB" id="9810775at2"/>
<keyword evidence="6" id="KW-0411">Iron-sulfur</keyword>
<organism evidence="9 10">
    <name type="scientific">Alteromonas aestuariivivens</name>
    <dbReference type="NCBI Taxonomy" id="1938339"/>
    <lineage>
        <taxon>Bacteria</taxon>
        <taxon>Pseudomonadati</taxon>
        <taxon>Pseudomonadota</taxon>
        <taxon>Gammaproteobacteria</taxon>
        <taxon>Alteromonadales</taxon>
        <taxon>Alteromonadaceae</taxon>
        <taxon>Alteromonas/Salinimonas group</taxon>
        <taxon>Alteromonas</taxon>
    </lineage>
</organism>
<dbReference type="InterPro" id="IPR013785">
    <property type="entry name" value="Aldolase_TIM"/>
</dbReference>
<dbReference type="Pfam" id="PF13186">
    <property type="entry name" value="SPASM"/>
    <property type="match status" value="1"/>
</dbReference>
<evidence type="ECO:0000313" key="9">
    <source>
        <dbReference type="EMBL" id="RDV25059.1"/>
    </source>
</evidence>
<evidence type="ECO:0000256" key="6">
    <source>
        <dbReference type="ARBA" id="ARBA00023014"/>
    </source>
</evidence>
<feature type="domain" description="4Fe4S-binding SPASM" evidence="8">
    <location>
        <begin position="244"/>
        <end position="305"/>
    </location>
</feature>
<comment type="caution">
    <text evidence="9">The sequence shown here is derived from an EMBL/GenBank/DDBJ whole genome shotgun (WGS) entry which is preliminary data.</text>
</comment>
<keyword evidence="2" id="KW-0004">4Fe-4S</keyword>
<dbReference type="SFLD" id="SFLDS00029">
    <property type="entry name" value="Radical_SAM"/>
    <property type="match status" value="1"/>
</dbReference>
<evidence type="ECO:0000256" key="1">
    <source>
        <dbReference type="ARBA" id="ARBA00001966"/>
    </source>
</evidence>
<feature type="domain" description="Radical SAM core" evidence="7">
    <location>
        <begin position="24"/>
        <end position="152"/>
    </location>
</feature>
<proteinExistence type="predicted"/>
<dbReference type="AlphaFoldDB" id="A0A3D8M5V6"/>
<dbReference type="Proteomes" id="UP000256561">
    <property type="component" value="Unassembled WGS sequence"/>
</dbReference>
<name>A0A3D8M5V6_9ALTE</name>
<dbReference type="InterPro" id="IPR007197">
    <property type="entry name" value="rSAM"/>
</dbReference>
<dbReference type="PANTHER" id="PTHR43787:SF10">
    <property type="entry name" value="COFACTOR MODIFYING PROTEIN"/>
    <property type="match status" value="1"/>
</dbReference>
<dbReference type="CDD" id="cd01335">
    <property type="entry name" value="Radical_SAM"/>
    <property type="match status" value="1"/>
</dbReference>
<dbReference type="SUPFAM" id="SSF102114">
    <property type="entry name" value="Radical SAM enzymes"/>
    <property type="match status" value="1"/>
</dbReference>
<dbReference type="InterPro" id="IPR058240">
    <property type="entry name" value="rSAM_sf"/>
</dbReference>
<dbReference type="InterPro" id="IPR023885">
    <property type="entry name" value="4Fe4S-binding_SPASM_dom"/>
</dbReference>
<reference evidence="10" key="1">
    <citation type="submission" date="2018-08" db="EMBL/GenBank/DDBJ databases">
        <authorList>
            <person name="Zhang J."/>
            <person name="Du Z.-J."/>
        </authorList>
    </citation>
    <scope>NUCLEOTIDE SEQUENCE [LARGE SCALE GENOMIC DNA]</scope>
    <source>
        <strain evidence="10">KCTC 52655</strain>
    </source>
</reference>
<dbReference type="Gene3D" id="3.20.20.70">
    <property type="entry name" value="Aldolase class I"/>
    <property type="match status" value="1"/>
</dbReference>
<evidence type="ECO:0000256" key="5">
    <source>
        <dbReference type="ARBA" id="ARBA00023004"/>
    </source>
</evidence>
<gene>
    <name evidence="9" type="ORF">DXV75_10540</name>
</gene>
<evidence type="ECO:0000256" key="2">
    <source>
        <dbReference type="ARBA" id="ARBA00022485"/>
    </source>
</evidence>
<dbReference type="RefSeq" id="WP_115593391.1">
    <property type="nucleotide sequence ID" value="NZ_QRHA01000007.1"/>
</dbReference>
<keyword evidence="10" id="KW-1185">Reference proteome</keyword>
<dbReference type="GO" id="GO:0051539">
    <property type="term" value="F:4 iron, 4 sulfur cluster binding"/>
    <property type="evidence" value="ECO:0007669"/>
    <property type="project" value="UniProtKB-KW"/>
</dbReference>
<keyword evidence="3" id="KW-0949">S-adenosyl-L-methionine</keyword>
<evidence type="ECO:0000256" key="4">
    <source>
        <dbReference type="ARBA" id="ARBA00022723"/>
    </source>
</evidence>
<evidence type="ECO:0000256" key="3">
    <source>
        <dbReference type="ARBA" id="ARBA00022691"/>
    </source>
</evidence>
<evidence type="ECO:0000259" key="8">
    <source>
        <dbReference type="Pfam" id="PF13186"/>
    </source>
</evidence>
<dbReference type="CDD" id="cd21109">
    <property type="entry name" value="SPASM"/>
    <property type="match status" value="1"/>
</dbReference>
<dbReference type="PANTHER" id="PTHR43787">
    <property type="entry name" value="FEMO COFACTOR BIOSYNTHESIS PROTEIN NIFB-RELATED"/>
    <property type="match status" value="1"/>
</dbReference>
<keyword evidence="4" id="KW-0479">Metal-binding</keyword>
<comment type="cofactor">
    <cofactor evidence="1">
        <name>[4Fe-4S] cluster</name>
        <dbReference type="ChEBI" id="CHEBI:49883"/>
    </cofactor>
</comment>